<dbReference type="OrthoDB" id="82378at2"/>
<dbReference type="SUPFAM" id="SSF143011">
    <property type="entry name" value="RelE-like"/>
    <property type="match status" value="1"/>
</dbReference>
<gene>
    <name evidence="1" type="ORF">EDM52_23925</name>
</gene>
<dbReference type="EMBL" id="RHHR01000079">
    <property type="protein sequence ID" value="RNB65009.1"/>
    <property type="molecule type" value="Genomic_DNA"/>
</dbReference>
<dbReference type="RefSeq" id="WP_122911403.1">
    <property type="nucleotide sequence ID" value="NZ_CBCSBE010000069.1"/>
</dbReference>
<organism evidence="1 2">
    <name type="scientific">Brevibacillus invocatus</name>
    <dbReference type="NCBI Taxonomy" id="173959"/>
    <lineage>
        <taxon>Bacteria</taxon>
        <taxon>Bacillati</taxon>
        <taxon>Bacillota</taxon>
        <taxon>Bacilli</taxon>
        <taxon>Bacillales</taxon>
        <taxon>Paenibacillaceae</taxon>
        <taxon>Brevibacillus</taxon>
    </lineage>
</organism>
<dbReference type="InterPro" id="IPR035093">
    <property type="entry name" value="RelE/ParE_toxin_dom_sf"/>
</dbReference>
<dbReference type="InterPro" id="IPR031552">
    <property type="entry name" value="ParE-like_toxin"/>
</dbReference>
<dbReference type="AlphaFoldDB" id="A0A3M8BNL4"/>
<dbReference type="Pfam" id="PF15781">
    <property type="entry name" value="ParE-like_toxin"/>
    <property type="match status" value="1"/>
</dbReference>
<accession>A0A3M8BNL4</accession>
<dbReference type="Gene3D" id="3.30.2310.20">
    <property type="entry name" value="RelE-like"/>
    <property type="match status" value="1"/>
</dbReference>
<name>A0A3M8BNL4_9BACL</name>
<reference evidence="1 2" key="1">
    <citation type="submission" date="2018-10" db="EMBL/GenBank/DDBJ databases">
        <title>Phylogenomics of Brevibacillus.</title>
        <authorList>
            <person name="Dunlap C."/>
        </authorList>
    </citation>
    <scope>NUCLEOTIDE SEQUENCE [LARGE SCALE GENOMIC DNA]</scope>
    <source>
        <strain evidence="1 2">JCM 12215</strain>
    </source>
</reference>
<keyword evidence="2" id="KW-1185">Reference proteome</keyword>
<dbReference type="Proteomes" id="UP000282028">
    <property type="component" value="Unassembled WGS sequence"/>
</dbReference>
<sequence>MPPAEKYLKKLNDKPLKKLYQDAIKEIQTNPDVGQQKIGDLAGIYGYDIRYQKTSYEIAYYLTENDQGEVVVVIMAGTRENFWDAVKSYMN</sequence>
<comment type="caution">
    <text evidence="1">The sequence shown here is derived from an EMBL/GenBank/DDBJ whole genome shotgun (WGS) entry which is preliminary data.</text>
</comment>
<evidence type="ECO:0000313" key="1">
    <source>
        <dbReference type="EMBL" id="RNB65009.1"/>
    </source>
</evidence>
<evidence type="ECO:0000313" key="2">
    <source>
        <dbReference type="Proteomes" id="UP000282028"/>
    </source>
</evidence>
<proteinExistence type="predicted"/>
<protein>
    <submittedName>
        <fullName evidence="1">Type II toxin-antitoxin system RelE/ParE family toxin</fullName>
    </submittedName>
</protein>